<comment type="similarity">
    <text evidence="2">Belongs to the SNF2/RAD54 helicase family.</text>
</comment>
<dbReference type="GO" id="GO:0005524">
    <property type="term" value="F:ATP binding"/>
    <property type="evidence" value="ECO:0007669"/>
    <property type="project" value="UniProtKB-KW"/>
</dbReference>
<feature type="compositionally biased region" description="Acidic residues" evidence="11">
    <location>
        <begin position="426"/>
        <end position="440"/>
    </location>
</feature>
<feature type="region of interest" description="Disordered" evidence="11">
    <location>
        <begin position="207"/>
        <end position="270"/>
    </location>
</feature>
<sequence length="1186" mass="130831">MQHASTQDSKVYDSQDDSGDDLFGEYDTVATVPLGAEQTSQKTQAPDRPPSPGYVTQPTQPLRPIPDTANKTADKNPSDVQVVASSPVHAPASSSPVAPRPPSHLGGVLASSMAPAGTAFRMPMGVARAPPQQKVIHLSDDDDGPRYRGGSSSEDDADTDRRADIKPSTFGRSGRNVSGSDLDRIEESPQAGMHKFREIMSSSVYDPAAKGHGSALSGSVFDARNRDERTSSTFATPAKRSADVMANSYGNARPPKQARQNGPSKALPIDDIPLDSIADYGMRMKIQKMRNVLPSASVSACRNALIVKRGNFDDAMDAIVALEERKQAVDLTGSDDELSQDTTTPVAKKSTARRQVKAPLRSIQDKWSSTQALAKQDSPQKPASTTPPKPRRKLVQGRKQPSLPSSPAKEDPKPQSSRRPRSPSYSDDDSDSGVAELSEEDTVTEGKVLKFFNTCTVKDLSDISNQTEKVAGTILAQRPFSNLDEVRQISSETTTTTKTGKRRTTKKTIGDKVVDICLEMWTGYEAVDELVSKCESLGKPVAEEMAKWGFDVFGAAKEGELSMTSMDGSKDDSKSVRDSGVGTPSGASSSGELDGDDADVKIVGVGRKKNKFIQQPSVMPANIVMKDYQIVGLNWLALLYEKKLSCILADEMGLGKTCQVISFVAHLYEKGITGPHLVVVPGSTLENWLKEFAMFCPELVVEPYYGAQAERIEIRDRIESNRDKINVIVTTYDMATNKIDSKFLRNQRPVVCVYDEGHLLKNSQSNRYVQLMRIPAQFRLLLTGTPLQNNLEELASLLGFILPFVFNDRSEDLKYIFKHKAKTKDESQSHAALLSAQRIARAKSMMAPFVLRRKKHQVLKHLPSKTCRVEFCDLLPSQASIYSAEQDRVRAVMAARAAGEKLDQDSSNNNIMMQLRKAAIHPLLFRRIYEDSKIRKMSRECIREDKLVDSDPDIIYEEMQYMADFQLHRLCEEYPTTLGKYALQKDEWMDSGKVAKLAQLLKSYTSQPDANGDKNRILLFSQFTVVLDILEQVLATLSLDFFRLDGSTPISERQTMIDEFYESDDIPVFMLSTKAGGSGINLACANKVIIFDSSFNPQEDIQAENRAHRVGQKREVDVVRLVTNDTIEVQIHALGETKLALDDRVSGYGAEEKEVREAETQGEKEVEKMLFGGSAAAKLNGDDKIT</sequence>
<dbReference type="GO" id="GO:0005634">
    <property type="term" value="C:nucleus"/>
    <property type="evidence" value="ECO:0007669"/>
    <property type="project" value="UniProtKB-SubCell"/>
</dbReference>
<dbReference type="GO" id="GO:0000122">
    <property type="term" value="P:negative regulation of transcription by RNA polymerase II"/>
    <property type="evidence" value="ECO:0007669"/>
    <property type="project" value="EnsemblFungi"/>
</dbReference>
<evidence type="ECO:0000256" key="10">
    <source>
        <dbReference type="ARBA" id="ARBA00023242"/>
    </source>
</evidence>
<dbReference type="InterPro" id="IPR049730">
    <property type="entry name" value="SNF2/RAD54-like_C"/>
</dbReference>
<dbReference type="Gene3D" id="3.40.50.300">
    <property type="entry name" value="P-loop containing nucleotide triphosphate hydrolases"/>
    <property type="match status" value="2"/>
</dbReference>
<dbReference type="GO" id="GO:0003682">
    <property type="term" value="F:chromatin binding"/>
    <property type="evidence" value="ECO:0007669"/>
    <property type="project" value="EnsemblFungi"/>
</dbReference>
<feature type="region of interest" description="Disordered" evidence="11">
    <location>
        <begin position="123"/>
        <end position="192"/>
    </location>
</feature>
<dbReference type="GO" id="GO:0031509">
    <property type="term" value="P:subtelomeric heterochromatin formation"/>
    <property type="evidence" value="ECO:0007669"/>
    <property type="project" value="EnsemblFungi"/>
</dbReference>
<dbReference type="GO" id="GO:0003678">
    <property type="term" value="F:DNA helicase activity"/>
    <property type="evidence" value="ECO:0007669"/>
    <property type="project" value="UniProtKB-EC"/>
</dbReference>
<dbReference type="GeneID" id="28895828"/>
<evidence type="ECO:0000313" key="15">
    <source>
        <dbReference type="Proteomes" id="UP000076632"/>
    </source>
</evidence>
<dbReference type="InterPro" id="IPR000330">
    <property type="entry name" value="SNF2_N"/>
</dbReference>
<dbReference type="SUPFAM" id="SSF52540">
    <property type="entry name" value="P-loop containing nucleoside triphosphate hydrolases"/>
    <property type="match status" value="2"/>
</dbReference>
<dbReference type="GO" id="GO:0042802">
    <property type="term" value="F:identical protein binding"/>
    <property type="evidence" value="ECO:0007669"/>
    <property type="project" value="EnsemblFungi"/>
</dbReference>
<accession>A0A165JAU2</accession>
<evidence type="ECO:0000256" key="3">
    <source>
        <dbReference type="ARBA" id="ARBA00012551"/>
    </source>
</evidence>
<dbReference type="InterPro" id="IPR027417">
    <property type="entry name" value="P-loop_NTPase"/>
</dbReference>
<dbReference type="CDD" id="cd18793">
    <property type="entry name" value="SF2_C_SNF"/>
    <property type="match status" value="1"/>
</dbReference>
<dbReference type="SMART" id="SM00490">
    <property type="entry name" value="HELICc"/>
    <property type="match status" value="1"/>
</dbReference>
<dbReference type="RefSeq" id="XP_018191541.1">
    <property type="nucleotide sequence ID" value="XM_018330691.1"/>
</dbReference>
<keyword evidence="7" id="KW-0067">ATP-binding</keyword>
<keyword evidence="9" id="KW-0238">DNA-binding</keyword>
<dbReference type="Pfam" id="PF00271">
    <property type="entry name" value="Helicase_C"/>
    <property type="match status" value="1"/>
</dbReference>
<dbReference type="AlphaFoldDB" id="A0A165JAU2"/>
<dbReference type="GO" id="GO:0016787">
    <property type="term" value="F:hydrolase activity"/>
    <property type="evidence" value="ECO:0007669"/>
    <property type="project" value="UniProtKB-KW"/>
</dbReference>
<evidence type="ECO:0000256" key="11">
    <source>
        <dbReference type="SAM" id="MobiDB-lite"/>
    </source>
</evidence>
<protein>
    <recommendedName>
        <fullName evidence="3">DNA helicase</fullName>
        <ecNumber evidence="3">3.6.4.12</ecNumber>
    </recommendedName>
</protein>
<dbReference type="GO" id="GO:0031934">
    <property type="term" value="C:mating-type region heterochromatin"/>
    <property type="evidence" value="ECO:0007669"/>
    <property type="project" value="EnsemblFungi"/>
</dbReference>
<dbReference type="GO" id="GO:0140658">
    <property type="term" value="F:ATP-dependent chromatin remodeler activity"/>
    <property type="evidence" value="ECO:0007669"/>
    <property type="project" value="EnsemblFungi"/>
</dbReference>
<feature type="compositionally biased region" description="Basic and acidic residues" evidence="11">
    <location>
        <begin position="568"/>
        <end position="577"/>
    </location>
</feature>
<dbReference type="InParanoid" id="A0A165JAU2"/>
<dbReference type="OrthoDB" id="5857104at2759"/>
<feature type="region of interest" description="Disordered" evidence="11">
    <location>
        <begin position="563"/>
        <end position="595"/>
    </location>
</feature>
<evidence type="ECO:0000256" key="4">
    <source>
        <dbReference type="ARBA" id="ARBA00022741"/>
    </source>
</evidence>
<feature type="domain" description="Helicase C-terminal" evidence="13">
    <location>
        <begin position="996"/>
        <end position="1156"/>
    </location>
</feature>
<dbReference type="PROSITE" id="PS51194">
    <property type="entry name" value="HELICASE_CTER"/>
    <property type="match status" value="1"/>
</dbReference>
<evidence type="ECO:0000256" key="2">
    <source>
        <dbReference type="ARBA" id="ARBA00007025"/>
    </source>
</evidence>
<dbReference type="SMART" id="SM00487">
    <property type="entry name" value="DEXDc"/>
    <property type="match status" value="1"/>
</dbReference>
<keyword evidence="8" id="KW-0156">Chromatin regulator</keyword>
<feature type="compositionally biased region" description="Acidic residues" evidence="11">
    <location>
        <begin position="14"/>
        <end position="24"/>
    </location>
</feature>
<name>A0A165JAU2_XYLHT</name>
<dbReference type="GO" id="GO:0000706">
    <property type="term" value="P:meiotic DNA double-strand break processing"/>
    <property type="evidence" value="ECO:0007669"/>
    <property type="project" value="EnsemblFungi"/>
</dbReference>
<evidence type="ECO:0000256" key="9">
    <source>
        <dbReference type="ARBA" id="ARBA00023125"/>
    </source>
</evidence>
<evidence type="ECO:0000256" key="7">
    <source>
        <dbReference type="ARBA" id="ARBA00022840"/>
    </source>
</evidence>
<dbReference type="FunFam" id="3.40.50.10810:FF:000014">
    <property type="entry name" value="SWI/SNF-related matrix-associated actin-dependent regulator of chromatin subfamily A containing DEAD/H box 1"/>
    <property type="match status" value="1"/>
</dbReference>
<feature type="compositionally biased region" description="Low complexity" evidence="11">
    <location>
        <begin position="82"/>
        <end position="97"/>
    </location>
</feature>
<keyword evidence="10" id="KW-0539">Nucleus</keyword>
<feature type="domain" description="Helicase ATP-binding" evidence="12">
    <location>
        <begin position="637"/>
        <end position="804"/>
    </location>
</feature>
<dbReference type="EC" id="3.6.4.12" evidence="3"/>
<dbReference type="FunCoup" id="A0A165JAU2">
    <property type="interactions" value="39"/>
</dbReference>
<evidence type="ECO:0000256" key="1">
    <source>
        <dbReference type="ARBA" id="ARBA00004123"/>
    </source>
</evidence>
<dbReference type="InterPro" id="IPR014001">
    <property type="entry name" value="Helicase_ATP-bd"/>
</dbReference>
<dbReference type="PROSITE" id="PS51192">
    <property type="entry name" value="HELICASE_ATP_BIND_1"/>
    <property type="match status" value="1"/>
</dbReference>
<dbReference type="InterPro" id="IPR001650">
    <property type="entry name" value="Helicase_C-like"/>
</dbReference>
<feature type="compositionally biased region" description="Polar residues" evidence="11">
    <location>
        <begin position="365"/>
        <end position="386"/>
    </location>
</feature>
<evidence type="ECO:0000256" key="8">
    <source>
        <dbReference type="ARBA" id="ARBA00022853"/>
    </source>
</evidence>
<dbReference type="GO" id="GO:0003677">
    <property type="term" value="F:DNA binding"/>
    <property type="evidence" value="ECO:0007669"/>
    <property type="project" value="UniProtKB-KW"/>
</dbReference>
<dbReference type="GO" id="GO:0000183">
    <property type="term" value="P:rDNA heterochromatin formation"/>
    <property type="evidence" value="ECO:0007669"/>
    <property type="project" value="EnsemblFungi"/>
</dbReference>
<dbReference type="OMA" id="IQDKWAA"/>
<evidence type="ECO:0000256" key="5">
    <source>
        <dbReference type="ARBA" id="ARBA00022801"/>
    </source>
</evidence>
<comment type="subcellular location">
    <subcellularLocation>
        <location evidence="1">Nucleus</location>
    </subcellularLocation>
</comment>
<dbReference type="STRING" id="1328760.A0A165JAU2"/>
<evidence type="ECO:0000313" key="14">
    <source>
        <dbReference type="EMBL" id="KZF25986.1"/>
    </source>
</evidence>
<dbReference type="PANTHER" id="PTHR10799">
    <property type="entry name" value="SNF2/RAD54 HELICASE FAMILY"/>
    <property type="match status" value="1"/>
</dbReference>
<dbReference type="EMBL" id="KV407454">
    <property type="protein sequence ID" value="KZF25986.1"/>
    <property type="molecule type" value="Genomic_DNA"/>
</dbReference>
<keyword evidence="6" id="KW-0347">Helicase</keyword>
<dbReference type="CDD" id="cd17998">
    <property type="entry name" value="DEXHc_SMARCAD1"/>
    <property type="match status" value="1"/>
</dbReference>
<keyword evidence="4" id="KW-0547">Nucleotide-binding</keyword>
<dbReference type="Gene3D" id="3.40.50.10810">
    <property type="entry name" value="Tandem AAA-ATPase domain"/>
    <property type="match status" value="1"/>
</dbReference>
<dbReference type="GO" id="GO:0030466">
    <property type="term" value="P:silent mating-type cassette heterochromatin formation"/>
    <property type="evidence" value="ECO:0007669"/>
    <property type="project" value="EnsemblFungi"/>
</dbReference>
<keyword evidence="5" id="KW-0378">Hydrolase</keyword>
<evidence type="ECO:0000256" key="6">
    <source>
        <dbReference type="ARBA" id="ARBA00022806"/>
    </source>
</evidence>
<feature type="region of interest" description="Disordered" evidence="11">
    <location>
        <begin position="1"/>
        <end position="110"/>
    </location>
</feature>
<proteinExistence type="inferred from homology"/>
<dbReference type="GO" id="GO:1990918">
    <property type="term" value="P:double-strand break repair involved in meiotic recombination"/>
    <property type="evidence" value="ECO:0007669"/>
    <property type="project" value="EnsemblFungi"/>
</dbReference>
<organism evidence="14 15">
    <name type="scientific">Xylona heveae (strain CBS 132557 / TC161)</name>
    <dbReference type="NCBI Taxonomy" id="1328760"/>
    <lineage>
        <taxon>Eukaryota</taxon>
        <taxon>Fungi</taxon>
        <taxon>Dikarya</taxon>
        <taxon>Ascomycota</taxon>
        <taxon>Pezizomycotina</taxon>
        <taxon>Xylonomycetes</taxon>
        <taxon>Xylonales</taxon>
        <taxon>Xylonaceae</taxon>
        <taxon>Xylona</taxon>
    </lineage>
</organism>
<dbReference type="InterPro" id="IPR038718">
    <property type="entry name" value="SNF2-like_sf"/>
</dbReference>
<gene>
    <name evidence="14" type="ORF">L228DRAFT_235109</name>
</gene>
<feature type="region of interest" description="Disordered" evidence="11">
    <location>
        <begin position="331"/>
        <end position="440"/>
    </location>
</feature>
<reference evidence="14 15" key="1">
    <citation type="journal article" date="2016" name="Fungal Biol.">
        <title>The genome of Xylona heveae provides a window into fungal endophytism.</title>
        <authorList>
            <person name="Gazis R."/>
            <person name="Kuo A."/>
            <person name="Riley R."/>
            <person name="LaButti K."/>
            <person name="Lipzen A."/>
            <person name="Lin J."/>
            <person name="Amirebrahimi M."/>
            <person name="Hesse C.N."/>
            <person name="Spatafora J.W."/>
            <person name="Henrissat B."/>
            <person name="Hainaut M."/>
            <person name="Grigoriev I.V."/>
            <person name="Hibbett D.S."/>
        </authorList>
    </citation>
    <scope>NUCLEOTIDE SEQUENCE [LARGE SCALE GENOMIC DNA]</scope>
    <source>
        <strain evidence="14 15">TC161</strain>
    </source>
</reference>
<dbReference type="Proteomes" id="UP000076632">
    <property type="component" value="Unassembled WGS sequence"/>
</dbReference>
<dbReference type="GO" id="GO:0000781">
    <property type="term" value="C:chromosome, telomeric region"/>
    <property type="evidence" value="ECO:0007669"/>
    <property type="project" value="GOC"/>
</dbReference>
<evidence type="ECO:0000259" key="12">
    <source>
        <dbReference type="PROSITE" id="PS51192"/>
    </source>
</evidence>
<dbReference type="GO" id="GO:0000775">
    <property type="term" value="C:chromosome, centromeric region"/>
    <property type="evidence" value="ECO:0007669"/>
    <property type="project" value="EnsemblFungi"/>
</dbReference>
<keyword evidence="15" id="KW-1185">Reference proteome</keyword>
<dbReference type="Pfam" id="PF00176">
    <property type="entry name" value="SNF2-rel_dom"/>
    <property type="match status" value="1"/>
</dbReference>
<dbReference type="GO" id="GO:0033120">
    <property type="term" value="P:positive regulation of RNA splicing"/>
    <property type="evidence" value="ECO:0007669"/>
    <property type="project" value="EnsemblFungi"/>
</dbReference>
<evidence type="ECO:0000259" key="13">
    <source>
        <dbReference type="PROSITE" id="PS51194"/>
    </source>
</evidence>